<protein>
    <submittedName>
        <fullName evidence="1">Uncharacterized protein</fullName>
    </submittedName>
</protein>
<proteinExistence type="predicted"/>
<evidence type="ECO:0000313" key="1">
    <source>
        <dbReference type="EMBL" id="EGH29355.1"/>
    </source>
</evidence>
<sequence length="131" mass="14912">MNFRDLEKKHSVNWRAEDEPSSLTLWYLSVRDTKLDNLAIADYCRALRQDLFVDEMLPFVVKILELDAFAGDKYDGELIAALANINPGHWMSNLEISRSANFVLQGVELVSKDAELSRDISNLKKILSVIV</sequence>
<dbReference type="AlphaFoldDB" id="F3FGL9"/>
<accession>F3FGL9</accession>
<organism evidence="1 2">
    <name type="scientific">Pseudomonas syringae pv. japonica str. M301072</name>
    <dbReference type="NCBI Taxonomy" id="629262"/>
    <lineage>
        <taxon>Bacteria</taxon>
        <taxon>Pseudomonadati</taxon>
        <taxon>Pseudomonadota</taxon>
        <taxon>Gammaproteobacteria</taxon>
        <taxon>Pseudomonadales</taxon>
        <taxon>Pseudomonadaceae</taxon>
        <taxon>Pseudomonas</taxon>
        <taxon>Pseudomonas syringae</taxon>
    </lineage>
</organism>
<dbReference type="HOGENOM" id="CLU_1956160_0_0_6"/>
<gene>
    <name evidence="1" type="ORF">PSYJA_10401</name>
</gene>
<dbReference type="EMBL" id="AEAH01000473">
    <property type="protein sequence ID" value="EGH29355.1"/>
    <property type="molecule type" value="Genomic_DNA"/>
</dbReference>
<dbReference type="Proteomes" id="UP000004471">
    <property type="component" value="Unassembled WGS sequence"/>
</dbReference>
<dbReference type="InterPro" id="IPR040547">
    <property type="entry name" value="CdiI"/>
</dbReference>
<reference evidence="1 2" key="1">
    <citation type="journal article" date="2011" name="PLoS Pathog.">
        <title>Dynamic evolution of pathogenicity revealed by sequencing and comparative genomics of 19 Pseudomonas syringae isolates.</title>
        <authorList>
            <person name="Baltrus D.A."/>
            <person name="Nishimura M.T."/>
            <person name="Romanchuk A."/>
            <person name="Chang J.H."/>
            <person name="Mukhtar M.S."/>
            <person name="Cherkis K."/>
            <person name="Roach J."/>
            <person name="Grant S.R."/>
            <person name="Jones C.D."/>
            <person name="Dangl J.L."/>
        </authorList>
    </citation>
    <scope>NUCLEOTIDE SEQUENCE [LARGE SCALE GENOMIC DNA]</scope>
    <source>
        <strain evidence="2">M301072PT</strain>
    </source>
</reference>
<dbReference type="Pfam" id="PF18616">
    <property type="entry name" value="CdiI_3"/>
    <property type="match status" value="1"/>
</dbReference>
<comment type="caution">
    <text evidence="1">The sequence shown here is derived from an EMBL/GenBank/DDBJ whole genome shotgun (WGS) entry which is preliminary data.</text>
</comment>
<dbReference type="CDD" id="cd20691">
    <property type="entry name" value="CdiI_EC536-like"/>
    <property type="match status" value="1"/>
</dbReference>
<name>F3FGL9_PSESX</name>
<evidence type="ECO:0000313" key="2">
    <source>
        <dbReference type="Proteomes" id="UP000004471"/>
    </source>
</evidence>